<keyword evidence="2" id="KW-1133">Transmembrane helix</keyword>
<feature type="transmembrane region" description="Helical" evidence="2">
    <location>
        <begin position="229"/>
        <end position="252"/>
    </location>
</feature>
<dbReference type="EMBL" id="ML996566">
    <property type="protein sequence ID" value="KAF2762196.1"/>
    <property type="molecule type" value="Genomic_DNA"/>
</dbReference>
<organism evidence="3 4">
    <name type="scientific">Pseudovirgaria hyperparasitica</name>
    <dbReference type="NCBI Taxonomy" id="470096"/>
    <lineage>
        <taxon>Eukaryota</taxon>
        <taxon>Fungi</taxon>
        <taxon>Dikarya</taxon>
        <taxon>Ascomycota</taxon>
        <taxon>Pezizomycotina</taxon>
        <taxon>Dothideomycetes</taxon>
        <taxon>Dothideomycetes incertae sedis</taxon>
        <taxon>Acrospermales</taxon>
        <taxon>Acrospermaceae</taxon>
        <taxon>Pseudovirgaria</taxon>
    </lineage>
</organism>
<feature type="compositionally biased region" description="Polar residues" evidence="1">
    <location>
        <begin position="1"/>
        <end position="10"/>
    </location>
</feature>
<reference evidence="3" key="1">
    <citation type="journal article" date="2020" name="Stud. Mycol.">
        <title>101 Dothideomycetes genomes: a test case for predicting lifestyles and emergence of pathogens.</title>
        <authorList>
            <person name="Haridas S."/>
            <person name="Albert R."/>
            <person name="Binder M."/>
            <person name="Bloem J."/>
            <person name="Labutti K."/>
            <person name="Salamov A."/>
            <person name="Andreopoulos B."/>
            <person name="Baker S."/>
            <person name="Barry K."/>
            <person name="Bills G."/>
            <person name="Bluhm B."/>
            <person name="Cannon C."/>
            <person name="Castanera R."/>
            <person name="Culley D."/>
            <person name="Daum C."/>
            <person name="Ezra D."/>
            <person name="Gonzalez J."/>
            <person name="Henrissat B."/>
            <person name="Kuo A."/>
            <person name="Liang C."/>
            <person name="Lipzen A."/>
            <person name="Lutzoni F."/>
            <person name="Magnuson J."/>
            <person name="Mondo S."/>
            <person name="Nolan M."/>
            <person name="Ohm R."/>
            <person name="Pangilinan J."/>
            <person name="Park H.-J."/>
            <person name="Ramirez L."/>
            <person name="Alfaro M."/>
            <person name="Sun H."/>
            <person name="Tritt A."/>
            <person name="Yoshinaga Y."/>
            <person name="Zwiers L.-H."/>
            <person name="Turgeon B."/>
            <person name="Goodwin S."/>
            <person name="Spatafora J."/>
            <person name="Crous P."/>
            <person name="Grigoriev I."/>
        </authorList>
    </citation>
    <scope>NUCLEOTIDE SEQUENCE</scope>
    <source>
        <strain evidence="3">CBS 121739</strain>
    </source>
</reference>
<proteinExistence type="predicted"/>
<protein>
    <submittedName>
        <fullName evidence="3">Uncharacterized protein</fullName>
    </submittedName>
</protein>
<evidence type="ECO:0000313" key="3">
    <source>
        <dbReference type="EMBL" id="KAF2762196.1"/>
    </source>
</evidence>
<dbReference type="AlphaFoldDB" id="A0A6A6WJ69"/>
<dbReference type="Proteomes" id="UP000799437">
    <property type="component" value="Unassembled WGS sequence"/>
</dbReference>
<gene>
    <name evidence="3" type="ORF">EJ05DRAFT_200519</name>
</gene>
<keyword evidence="2" id="KW-0472">Membrane</keyword>
<dbReference type="RefSeq" id="XP_033604647.1">
    <property type="nucleotide sequence ID" value="XM_033739737.1"/>
</dbReference>
<dbReference type="GeneID" id="54480791"/>
<name>A0A6A6WJ69_9PEZI</name>
<keyword evidence="4" id="KW-1185">Reference proteome</keyword>
<sequence>MKSKLGQTSRIVVRQSMLSHTDKSRALRGSAASPTSPTIPTFASPPMRQRPHGPRVIPRAAHMQYWGRDPYVRRNRSRSGASALRPNNSQRSEPRSVSVYSQSTSASECKVPYVSSEEIFQTPTPSPNIVPGTAVFDFAPIAEEGSASKPFSIYIHSPSTKETADAVPRRTVSRIYASSLSIFNGRVFSRQDSVKSRGSYVRSAEYAEEEERRAERRGRRTVMCLPIRFVKWLSGILILLIIVGGIAVGIYYKHLSDQEKVAINKVDEPWIGSLS</sequence>
<keyword evidence="2" id="KW-0812">Transmembrane</keyword>
<evidence type="ECO:0000313" key="4">
    <source>
        <dbReference type="Proteomes" id="UP000799437"/>
    </source>
</evidence>
<feature type="region of interest" description="Disordered" evidence="1">
    <location>
        <begin position="1"/>
        <end position="102"/>
    </location>
</feature>
<evidence type="ECO:0000256" key="1">
    <source>
        <dbReference type="SAM" id="MobiDB-lite"/>
    </source>
</evidence>
<feature type="compositionally biased region" description="Polar residues" evidence="1">
    <location>
        <begin position="32"/>
        <end position="41"/>
    </location>
</feature>
<accession>A0A6A6WJ69</accession>
<evidence type="ECO:0000256" key="2">
    <source>
        <dbReference type="SAM" id="Phobius"/>
    </source>
</evidence>